<evidence type="ECO:0000313" key="3">
    <source>
        <dbReference type="Proteomes" id="UP000053558"/>
    </source>
</evidence>
<dbReference type="AlphaFoldDB" id="A0A5M3N0E2"/>
<dbReference type="Pfam" id="PF12937">
    <property type="entry name" value="F-box-like"/>
    <property type="match status" value="1"/>
</dbReference>
<feature type="domain" description="F-box" evidence="1">
    <location>
        <begin position="11"/>
        <end position="57"/>
    </location>
</feature>
<name>A0A5M3N0E2_CONPW</name>
<dbReference type="OrthoDB" id="2688364at2759"/>
<reference evidence="3" key="1">
    <citation type="journal article" date="2012" name="Science">
        <title>The Paleozoic origin of enzymatic lignin decomposition reconstructed from 31 fungal genomes.</title>
        <authorList>
            <person name="Floudas D."/>
            <person name="Binder M."/>
            <person name="Riley R."/>
            <person name="Barry K."/>
            <person name="Blanchette R.A."/>
            <person name="Henrissat B."/>
            <person name="Martinez A.T."/>
            <person name="Otillar R."/>
            <person name="Spatafora J.W."/>
            <person name="Yadav J.S."/>
            <person name="Aerts A."/>
            <person name="Benoit I."/>
            <person name="Boyd A."/>
            <person name="Carlson A."/>
            <person name="Copeland A."/>
            <person name="Coutinho P.M."/>
            <person name="de Vries R.P."/>
            <person name="Ferreira P."/>
            <person name="Findley K."/>
            <person name="Foster B."/>
            <person name="Gaskell J."/>
            <person name="Glotzer D."/>
            <person name="Gorecki P."/>
            <person name="Heitman J."/>
            <person name="Hesse C."/>
            <person name="Hori C."/>
            <person name="Igarashi K."/>
            <person name="Jurgens J.A."/>
            <person name="Kallen N."/>
            <person name="Kersten P."/>
            <person name="Kohler A."/>
            <person name="Kuees U."/>
            <person name="Kumar T.K.A."/>
            <person name="Kuo A."/>
            <person name="LaButti K."/>
            <person name="Larrondo L.F."/>
            <person name="Lindquist E."/>
            <person name="Ling A."/>
            <person name="Lombard V."/>
            <person name="Lucas S."/>
            <person name="Lundell T."/>
            <person name="Martin R."/>
            <person name="McLaughlin D.J."/>
            <person name="Morgenstern I."/>
            <person name="Morin E."/>
            <person name="Murat C."/>
            <person name="Nagy L.G."/>
            <person name="Nolan M."/>
            <person name="Ohm R.A."/>
            <person name="Patyshakuliyeva A."/>
            <person name="Rokas A."/>
            <person name="Ruiz-Duenas F.J."/>
            <person name="Sabat G."/>
            <person name="Salamov A."/>
            <person name="Samejima M."/>
            <person name="Schmutz J."/>
            <person name="Slot J.C."/>
            <person name="St John F."/>
            <person name="Stenlid J."/>
            <person name="Sun H."/>
            <person name="Sun S."/>
            <person name="Syed K."/>
            <person name="Tsang A."/>
            <person name="Wiebenga A."/>
            <person name="Young D."/>
            <person name="Pisabarro A."/>
            <person name="Eastwood D.C."/>
            <person name="Martin F."/>
            <person name="Cullen D."/>
            <person name="Grigoriev I.V."/>
            <person name="Hibbett D.S."/>
        </authorList>
    </citation>
    <scope>NUCLEOTIDE SEQUENCE [LARGE SCALE GENOMIC DNA]</scope>
    <source>
        <strain evidence="3">RWD-64-598 SS2</strain>
    </source>
</reference>
<dbReference type="InterPro" id="IPR001810">
    <property type="entry name" value="F-box_dom"/>
</dbReference>
<dbReference type="InterPro" id="IPR036047">
    <property type="entry name" value="F-box-like_dom_sf"/>
</dbReference>
<dbReference type="EMBL" id="JH711575">
    <property type="protein sequence ID" value="EIW84361.1"/>
    <property type="molecule type" value="Genomic_DNA"/>
</dbReference>
<proteinExistence type="predicted"/>
<dbReference type="RefSeq" id="XP_007766076.1">
    <property type="nucleotide sequence ID" value="XM_007767886.1"/>
</dbReference>
<organism evidence="2 3">
    <name type="scientific">Coniophora puteana (strain RWD-64-598)</name>
    <name type="common">Brown rot fungus</name>
    <dbReference type="NCBI Taxonomy" id="741705"/>
    <lineage>
        <taxon>Eukaryota</taxon>
        <taxon>Fungi</taxon>
        <taxon>Dikarya</taxon>
        <taxon>Basidiomycota</taxon>
        <taxon>Agaricomycotina</taxon>
        <taxon>Agaricomycetes</taxon>
        <taxon>Agaricomycetidae</taxon>
        <taxon>Boletales</taxon>
        <taxon>Coniophorineae</taxon>
        <taxon>Coniophoraceae</taxon>
        <taxon>Coniophora</taxon>
    </lineage>
</organism>
<accession>A0A5M3N0E2</accession>
<gene>
    <name evidence="2" type="ORF">CONPUDRAFT_151382</name>
</gene>
<evidence type="ECO:0000259" key="1">
    <source>
        <dbReference type="PROSITE" id="PS50181"/>
    </source>
</evidence>
<dbReference type="Gene3D" id="1.20.1280.50">
    <property type="match status" value="1"/>
</dbReference>
<protein>
    <recommendedName>
        <fullName evidence="1">F-box domain-containing protein</fullName>
    </recommendedName>
</protein>
<sequence>MVLITTVGCRQASLQGAPVDVLLIIIGYLSVLDIVRLGQTCRLFQQIKSHRSVWSSLYRTSRLPRPPGPYLSQPLELLQETLIRSARIQRNWGTSISRPASSFTIPIASARIQPLGLVAYRWFLLATEDAIWCYDLSRYHSLDHSEHAEFSVLYQCNGEASYQRPMRIVSTHTTDAKQLHYLVLEEMHRLPDQTVHRTTVLFGVEGVADGPVSLTEVAVLDQNVLFLGNAVIGPRALLVTGNVECYVRQDLPRRVRIFDMARENRVYQLPPHVLQETPVGEFDHTLKLFYVSTSTHIISLLTFLHETADGPQFLTNIEAFELPSLTYASNTPTEPQTLTLTHSCKVSSLYLMDSCYLLRNSAVDTLTGNTSLTVIAKALRSDSIPPSASLIRLRLSLHHHTHDIACQQIWVGNAPFRPRITLGCSSLDGCARGIFTKTRFTGRDVRSFTLDDEADPEFVMSSARIDFPTSQADDFMSRIVGFDGLRGRLCKMFDRSDSGHFLEVTDFA</sequence>
<dbReference type="SUPFAM" id="SSF81383">
    <property type="entry name" value="F-box domain"/>
    <property type="match status" value="1"/>
</dbReference>
<dbReference type="GeneID" id="19202842"/>
<dbReference type="KEGG" id="cput:CONPUDRAFT_151382"/>
<evidence type="ECO:0000313" key="2">
    <source>
        <dbReference type="EMBL" id="EIW84361.1"/>
    </source>
</evidence>
<dbReference type="Proteomes" id="UP000053558">
    <property type="component" value="Unassembled WGS sequence"/>
</dbReference>
<comment type="caution">
    <text evidence="2">The sequence shown here is derived from an EMBL/GenBank/DDBJ whole genome shotgun (WGS) entry which is preliminary data.</text>
</comment>
<dbReference type="PROSITE" id="PS50181">
    <property type="entry name" value="FBOX"/>
    <property type="match status" value="1"/>
</dbReference>
<keyword evidence="3" id="KW-1185">Reference proteome</keyword>